<dbReference type="EMBL" id="BMAO01004117">
    <property type="protein sequence ID" value="GFQ92531.1"/>
    <property type="molecule type" value="Genomic_DNA"/>
</dbReference>
<reference evidence="1" key="1">
    <citation type="submission" date="2020-07" db="EMBL/GenBank/DDBJ databases">
        <title>Multicomponent nature underlies the extraordinary mechanical properties of spider dragline silk.</title>
        <authorList>
            <person name="Kono N."/>
            <person name="Nakamura H."/>
            <person name="Mori M."/>
            <person name="Yoshida Y."/>
            <person name="Ohtoshi R."/>
            <person name="Malay A.D."/>
            <person name="Moran D.A.P."/>
            <person name="Tomita M."/>
            <person name="Numata K."/>
            <person name="Arakawa K."/>
        </authorList>
    </citation>
    <scope>NUCLEOTIDE SEQUENCE</scope>
</reference>
<protein>
    <submittedName>
        <fullName evidence="1">Uncharacterized protein</fullName>
    </submittedName>
</protein>
<accession>A0A8X6FZK5</accession>
<dbReference type="AlphaFoldDB" id="A0A8X6FZK5"/>
<name>A0A8X6FZK5_TRICU</name>
<organism evidence="1 2">
    <name type="scientific">Trichonephila clavata</name>
    <name type="common">Joro spider</name>
    <name type="synonym">Nephila clavata</name>
    <dbReference type="NCBI Taxonomy" id="2740835"/>
    <lineage>
        <taxon>Eukaryota</taxon>
        <taxon>Metazoa</taxon>
        <taxon>Ecdysozoa</taxon>
        <taxon>Arthropoda</taxon>
        <taxon>Chelicerata</taxon>
        <taxon>Arachnida</taxon>
        <taxon>Araneae</taxon>
        <taxon>Araneomorphae</taxon>
        <taxon>Entelegynae</taxon>
        <taxon>Araneoidea</taxon>
        <taxon>Nephilidae</taxon>
        <taxon>Trichonephila</taxon>
    </lineage>
</organism>
<gene>
    <name evidence="1" type="ORF">TNCT_459801</name>
</gene>
<keyword evidence="2" id="KW-1185">Reference proteome</keyword>
<comment type="caution">
    <text evidence="1">The sequence shown here is derived from an EMBL/GenBank/DDBJ whole genome shotgun (WGS) entry which is preliminary data.</text>
</comment>
<evidence type="ECO:0000313" key="2">
    <source>
        <dbReference type="Proteomes" id="UP000887116"/>
    </source>
</evidence>
<proteinExistence type="predicted"/>
<evidence type="ECO:0000313" key="1">
    <source>
        <dbReference type="EMBL" id="GFQ92531.1"/>
    </source>
</evidence>
<sequence>MRNVRVQIPHSNSDAFLRGHLLFLDIGRFQIGMETTRKGSSRDGGVAQGRAFASHAKCPGSNPAPHELLTRFLRGHLLFLDTWTLPDWNGDH</sequence>
<dbReference type="Proteomes" id="UP000887116">
    <property type="component" value="Unassembled WGS sequence"/>
</dbReference>